<feature type="region of interest" description="Disordered" evidence="1">
    <location>
        <begin position="26"/>
        <end position="53"/>
    </location>
</feature>
<dbReference type="EMBL" id="RAVZ01000135">
    <property type="protein sequence ID" value="RKG85363.1"/>
    <property type="molecule type" value="Genomic_DNA"/>
</dbReference>
<sequence>MTPSRTPPALALVAVLSLTAGCLKNAPSSEPAPVREEATPPRAAEAPGAAVPSSFSCGNTQTLQFGPDIPPDFSQVSSQVDADCFAWQQFIALNWPSASMDGGVDAGFGTAGDLGAVQWQTWMDVAQVFLPDGGPPPAWGTAPQVDPACLAEAGLTRVEAKGRLALTVASKFAEQFDPSSSAQAFPFSGPAWLGAQNGTNVWYDVRISQPEFDYVVDAGLYNAANQMAQADAGVALVLPQGSFQPNSVGAIETKSAWMEVSTPTDERWNRYKLAPAVVLDPSTQKCRAATVALVGLHIIHATQSQPTLVWSTFEHVDNAPNHNADAGTTQWNFYNAQCQPRTLSVPANCSADGGATQVTVGCEPNTPPPYFIGNGCPAPSAVQVTRLTPIDKTAAEVTATVQQHLRQAYPGSVWENYLLVNTLWSTGPSPSPTKPKKAPLPFAAPTPSGSLPIANTTMETYIQQTADFGQGAKASNCIVCHASATIQGPSGIASDFSFIFGLAQGLPPANQAMIKSKRVTPAIKAGQLHPPRMRRILQ</sequence>
<feature type="compositionally biased region" description="Low complexity" evidence="1">
    <location>
        <begin position="40"/>
        <end position="52"/>
    </location>
</feature>
<evidence type="ECO:0000256" key="2">
    <source>
        <dbReference type="SAM" id="SignalP"/>
    </source>
</evidence>
<dbReference type="PROSITE" id="PS51257">
    <property type="entry name" value="PROKAR_LIPOPROTEIN"/>
    <property type="match status" value="1"/>
</dbReference>
<dbReference type="OrthoDB" id="280897at2"/>
<evidence type="ECO:0000313" key="3">
    <source>
        <dbReference type="EMBL" id="RKG85363.1"/>
    </source>
</evidence>
<evidence type="ECO:0000256" key="1">
    <source>
        <dbReference type="SAM" id="MobiDB-lite"/>
    </source>
</evidence>
<keyword evidence="2" id="KW-0732">Signal</keyword>
<gene>
    <name evidence="3" type="ORF">D7V88_20095</name>
</gene>
<evidence type="ECO:0000313" key="4">
    <source>
        <dbReference type="Proteomes" id="UP000268094"/>
    </source>
</evidence>
<dbReference type="Proteomes" id="UP000268094">
    <property type="component" value="Unassembled WGS sequence"/>
</dbReference>
<name>A0A3A8J754_9BACT</name>
<proteinExistence type="predicted"/>
<feature type="chain" id="PRO_5017240012" evidence="2">
    <location>
        <begin position="26"/>
        <end position="538"/>
    </location>
</feature>
<dbReference type="AlphaFoldDB" id="A0A3A8J754"/>
<organism evidence="3 4">
    <name type="scientific">Corallococcus terminator</name>
    <dbReference type="NCBI Taxonomy" id="2316733"/>
    <lineage>
        <taxon>Bacteria</taxon>
        <taxon>Pseudomonadati</taxon>
        <taxon>Myxococcota</taxon>
        <taxon>Myxococcia</taxon>
        <taxon>Myxococcales</taxon>
        <taxon>Cystobacterineae</taxon>
        <taxon>Myxococcaceae</taxon>
        <taxon>Corallococcus</taxon>
    </lineage>
</organism>
<reference evidence="4" key="1">
    <citation type="submission" date="2018-09" db="EMBL/GenBank/DDBJ databases">
        <authorList>
            <person name="Livingstone P.G."/>
            <person name="Whitworth D.E."/>
        </authorList>
    </citation>
    <scope>NUCLEOTIDE SEQUENCE [LARGE SCALE GENOMIC DNA]</scope>
    <source>
        <strain evidence="4">CA054A</strain>
    </source>
</reference>
<feature type="signal peptide" evidence="2">
    <location>
        <begin position="1"/>
        <end position="25"/>
    </location>
</feature>
<protein>
    <submittedName>
        <fullName evidence="3">Cytochrome c family protein</fullName>
    </submittedName>
</protein>
<keyword evidence="4" id="KW-1185">Reference proteome</keyword>
<dbReference type="RefSeq" id="WP_120542263.1">
    <property type="nucleotide sequence ID" value="NZ_RAVZ01000135.1"/>
</dbReference>
<comment type="caution">
    <text evidence="3">The sequence shown here is derived from an EMBL/GenBank/DDBJ whole genome shotgun (WGS) entry which is preliminary data.</text>
</comment>
<accession>A0A3A8J754</accession>